<proteinExistence type="predicted"/>
<dbReference type="PANTHER" id="PTHR21666">
    <property type="entry name" value="PEPTIDASE-RELATED"/>
    <property type="match status" value="1"/>
</dbReference>
<dbReference type="PANTHER" id="PTHR21666:SF270">
    <property type="entry name" value="MUREIN HYDROLASE ACTIVATOR ENVC"/>
    <property type="match status" value="1"/>
</dbReference>
<accession>A0ABP7T7D9</accession>
<keyword evidence="1" id="KW-0175">Coiled coil</keyword>
<dbReference type="SUPFAM" id="SSF51261">
    <property type="entry name" value="Duplicated hybrid motif"/>
    <property type="match status" value="1"/>
</dbReference>
<gene>
    <name evidence="4" type="ORF">GCM10022212_19050</name>
</gene>
<evidence type="ECO:0000313" key="4">
    <source>
        <dbReference type="EMBL" id="GAA4022144.1"/>
    </source>
</evidence>
<feature type="coiled-coil region" evidence="1">
    <location>
        <begin position="1"/>
        <end position="80"/>
    </location>
</feature>
<dbReference type="EMBL" id="BAAAZE010000008">
    <property type="protein sequence ID" value="GAA4022144.1"/>
    <property type="molecule type" value="Genomic_DNA"/>
</dbReference>
<reference evidence="5" key="1">
    <citation type="journal article" date="2019" name="Int. J. Syst. Evol. Microbiol.">
        <title>The Global Catalogue of Microorganisms (GCM) 10K type strain sequencing project: providing services to taxonomists for standard genome sequencing and annotation.</title>
        <authorList>
            <consortium name="The Broad Institute Genomics Platform"/>
            <consortium name="The Broad Institute Genome Sequencing Center for Infectious Disease"/>
            <person name="Wu L."/>
            <person name="Ma J."/>
        </authorList>
    </citation>
    <scope>NUCLEOTIDE SEQUENCE [LARGE SCALE GENOMIC DNA]</scope>
    <source>
        <strain evidence="5">JCM 16673</strain>
    </source>
</reference>
<dbReference type="Gene3D" id="2.70.70.10">
    <property type="entry name" value="Glucose Permease (Domain IIA)"/>
    <property type="match status" value="1"/>
</dbReference>
<dbReference type="InterPro" id="IPR050570">
    <property type="entry name" value="Cell_wall_metabolism_enzyme"/>
</dbReference>
<organism evidence="4 5">
    <name type="scientific">Actimicrobium antarcticum</name>
    <dbReference type="NCBI Taxonomy" id="1051899"/>
    <lineage>
        <taxon>Bacteria</taxon>
        <taxon>Pseudomonadati</taxon>
        <taxon>Pseudomonadota</taxon>
        <taxon>Betaproteobacteria</taxon>
        <taxon>Burkholderiales</taxon>
        <taxon>Oxalobacteraceae</taxon>
        <taxon>Actimicrobium</taxon>
    </lineage>
</organism>
<dbReference type="InterPro" id="IPR016047">
    <property type="entry name" value="M23ase_b-sheet_dom"/>
</dbReference>
<evidence type="ECO:0000256" key="1">
    <source>
        <dbReference type="SAM" id="Coils"/>
    </source>
</evidence>
<comment type="caution">
    <text evidence="4">The sequence shown here is derived from an EMBL/GenBank/DDBJ whole genome shotgun (WGS) entry which is preliminary data.</text>
</comment>
<dbReference type="RefSeq" id="WP_344763070.1">
    <property type="nucleotide sequence ID" value="NZ_BAAAZE010000008.1"/>
</dbReference>
<feature type="compositionally biased region" description="Basic and acidic residues" evidence="2">
    <location>
        <begin position="248"/>
        <end position="259"/>
    </location>
</feature>
<feature type="coiled-coil region" evidence="1">
    <location>
        <begin position="138"/>
        <end position="238"/>
    </location>
</feature>
<dbReference type="InterPro" id="IPR011055">
    <property type="entry name" value="Dup_hybrid_motif"/>
</dbReference>
<protein>
    <submittedName>
        <fullName evidence="4">Peptidoglycan DD-metalloendopeptidase family protein</fullName>
    </submittedName>
</protein>
<sequence length="438" mass="47345">MSERSKQKEAAEAERAALQRRLGALQGSITETAAATDKATEALGKSALAISQANRALHELDAEQAQTERKRAQLSEQQTRLTGLVTQQQTQLSRLLREQYVAGNEDRMKLLLSGDNPNRINRDLQYFGYVSQAQAKLIGALRDNLQAIEHNKADADEASAALAEIAAEAREQRTALENEKAGRARLLASLSSKLATQRKQVGDLQRDDQRLSGLVGKLEQLIEEQRVAEAAAAEQRRQKQLADASAELARKKALQEKKRTASGAVKPAPKARGSNPDAIDDDEPPKKLALRNELNPETGVESGASGSGLSSLRGQLRLPVKGDIVTRFGAARADGPSSKGLFIRASEGAEIRAVAQGRVVFADWLRGFGNLIIVDHGAQYLTIYGNNQSVLKRAGDVVKSGDTIATAGNSGGNEQSGLYFEMRHQGRAFDPLGWVTTR</sequence>
<dbReference type="Gene3D" id="6.10.250.3150">
    <property type="match status" value="1"/>
</dbReference>
<evidence type="ECO:0000313" key="5">
    <source>
        <dbReference type="Proteomes" id="UP001501353"/>
    </source>
</evidence>
<keyword evidence="5" id="KW-1185">Reference proteome</keyword>
<feature type="domain" description="M23ase beta-sheet core" evidence="3">
    <location>
        <begin position="338"/>
        <end position="431"/>
    </location>
</feature>
<dbReference type="CDD" id="cd12797">
    <property type="entry name" value="M23_peptidase"/>
    <property type="match status" value="1"/>
</dbReference>
<name>A0ABP7T7D9_9BURK</name>
<dbReference type="Pfam" id="PF01551">
    <property type="entry name" value="Peptidase_M23"/>
    <property type="match status" value="1"/>
</dbReference>
<feature type="region of interest" description="Disordered" evidence="2">
    <location>
        <begin position="243"/>
        <end position="285"/>
    </location>
</feature>
<dbReference type="Proteomes" id="UP001501353">
    <property type="component" value="Unassembled WGS sequence"/>
</dbReference>
<evidence type="ECO:0000256" key="2">
    <source>
        <dbReference type="SAM" id="MobiDB-lite"/>
    </source>
</evidence>
<evidence type="ECO:0000259" key="3">
    <source>
        <dbReference type="Pfam" id="PF01551"/>
    </source>
</evidence>